<dbReference type="AlphaFoldDB" id="A0A8H7QHS9"/>
<comment type="caution">
    <text evidence="6">The sequence shown here is derived from an EMBL/GenBank/DDBJ whole genome shotgun (WGS) entry which is preliminary data.</text>
</comment>
<gene>
    <name evidence="6" type="ORF">INT46_007257</name>
</gene>
<feature type="chain" id="PRO_5034777962" description="Galactose oxidase" evidence="5">
    <location>
        <begin position="18"/>
        <end position="534"/>
    </location>
</feature>
<organism evidence="6 7">
    <name type="scientific">Mucor plumbeus</name>
    <dbReference type="NCBI Taxonomy" id="97098"/>
    <lineage>
        <taxon>Eukaryota</taxon>
        <taxon>Fungi</taxon>
        <taxon>Fungi incertae sedis</taxon>
        <taxon>Mucoromycota</taxon>
        <taxon>Mucoromycotina</taxon>
        <taxon>Mucoromycetes</taxon>
        <taxon>Mucorales</taxon>
        <taxon>Mucorineae</taxon>
        <taxon>Mucoraceae</taxon>
        <taxon>Mucor</taxon>
    </lineage>
</organism>
<dbReference type="SUPFAM" id="SSF117281">
    <property type="entry name" value="Kelch motif"/>
    <property type="match status" value="1"/>
</dbReference>
<dbReference type="Gene3D" id="2.120.10.80">
    <property type="entry name" value="Kelch-type beta propeller"/>
    <property type="match status" value="2"/>
</dbReference>
<accession>A0A8H7QHS9</accession>
<name>A0A8H7QHS9_9FUNG</name>
<evidence type="ECO:0000256" key="3">
    <source>
        <dbReference type="SAM" id="MobiDB-lite"/>
    </source>
</evidence>
<keyword evidence="1" id="KW-0880">Kelch repeat</keyword>
<evidence type="ECO:0000256" key="4">
    <source>
        <dbReference type="SAM" id="Phobius"/>
    </source>
</evidence>
<feature type="transmembrane region" description="Helical" evidence="4">
    <location>
        <begin position="422"/>
        <end position="443"/>
    </location>
</feature>
<keyword evidence="4" id="KW-0812">Transmembrane</keyword>
<protein>
    <recommendedName>
        <fullName evidence="8">Galactose oxidase</fullName>
    </recommendedName>
</protein>
<evidence type="ECO:0000256" key="2">
    <source>
        <dbReference type="ARBA" id="ARBA00022737"/>
    </source>
</evidence>
<evidence type="ECO:0008006" key="8">
    <source>
        <dbReference type="Google" id="ProtNLM"/>
    </source>
</evidence>
<keyword evidence="2" id="KW-0677">Repeat</keyword>
<dbReference type="InterPro" id="IPR015915">
    <property type="entry name" value="Kelch-typ_b-propeller"/>
</dbReference>
<evidence type="ECO:0000313" key="7">
    <source>
        <dbReference type="Proteomes" id="UP000650833"/>
    </source>
</evidence>
<dbReference type="Pfam" id="PF24681">
    <property type="entry name" value="Kelch_KLHDC2_KLHL20_DRC7"/>
    <property type="match status" value="1"/>
</dbReference>
<feature type="region of interest" description="Disordered" evidence="3">
    <location>
        <begin position="395"/>
        <end position="414"/>
    </location>
</feature>
<evidence type="ECO:0000313" key="6">
    <source>
        <dbReference type="EMBL" id="KAG2191970.1"/>
    </source>
</evidence>
<evidence type="ECO:0000256" key="5">
    <source>
        <dbReference type="SAM" id="SignalP"/>
    </source>
</evidence>
<keyword evidence="7" id="KW-1185">Reference proteome</keyword>
<dbReference type="OrthoDB" id="2254818at2759"/>
<keyword evidence="4" id="KW-0472">Membrane</keyword>
<proteinExistence type="predicted"/>
<feature type="signal peptide" evidence="5">
    <location>
        <begin position="1"/>
        <end position="17"/>
    </location>
</feature>
<sequence length="534" mass="58817">MKGILFLLLTLIASIESIEIASRRAANCAYLSGKMYCYGGYVKGSLDNDTLIALDINSNNGAPYQNLISQWVAVAPQSSTINFGFRAFAQAVPLPDGKRLLIQGGYNYESSPLTDQSIVYNAETNAWEKFSNYYDANNGGDRQIYYGTGIYIPNLNGIGFYGGYQEHVQPGASFITIGGTSVPNLTFNNSDGLYNSYAGFYYFTLFNLNTNTWSIPQQSVGPADYHTSPSATYYPETKKIFYLGGTYYNSTSQSLFNSYFTYAMTFDTTNGLWSYEPLSGPDYPKERKMHTATLLSDGQNILMYGGTYDDKVAVLDYCYTLNVPKMTWRMHNLVAPLGVSGPRSHHSAVLVNDTSLFILFGLNKDGNPTNDLLILDVKDINSISFASTFPIISNSSSSSNGTNSTNKSDEANSDGLSTGATVGIAVGCGAVGIIAIVALIYFFKRRNKRAVKESHEANDNANENNMLDVDWDKIDKQYYKEVETPHEFVQRNFAVEERLSEPSTTASVITPDITLTSDLSHKRVMQIIKPDGGP</sequence>
<feature type="compositionally biased region" description="Low complexity" evidence="3">
    <location>
        <begin position="395"/>
        <end position="406"/>
    </location>
</feature>
<keyword evidence="5" id="KW-0732">Signal</keyword>
<dbReference type="PANTHER" id="PTHR46093:SF18">
    <property type="entry name" value="FIBRONECTIN TYPE-III DOMAIN-CONTAINING PROTEIN"/>
    <property type="match status" value="1"/>
</dbReference>
<dbReference type="PANTHER" id="PTHR46093">
    <property type="entry name" value="ACYL-COA-BINDING DOMAIN-CONTAINING PROTEIN 5"/>
    <property type="match status" value="1"/>
</dbReference>
<evidence type="ECO:0000256" key="1">
    <source>
        <dbReference type="ARBA" id="ARBA00022441"/>
    </source>
</evidence>
<dbReference type="Proteomes" id="UP000650833">
    <property type="component" value="Unassembled WGS sequence"/>
</dbReference>
<keyword evidence="4" id="KW-1133">Transmembrane helix</keyword>
<dbReference type="EMBL" id="JAEPRC010000769">
    <property type="protein sequence ID" value="KAG2191970.1"/>
    <property type="molecule type" value="Genomic_DNA"/>
</dbReference>
<reference evidence="6" key="1">
    <citation type="submission" date="2020-12" db="EMBL/GenBank/DDBJ databases">
        <title>Metabolic potential, ecology and presence of endohyphal bacteria is reflected in genomic diversity of Mucoromycotina.</title>
        <authorList>
            <person name="Muszewska A."/>
            <person name="Okrasinska A."/>
            <person name="Steczkiewicz K."/>
            <person name="Drgas O."/>
            <person name="Orlowska M."/>
            <person name="Perlinska-Lenart U."/>
            <person name="Aleksandrzak-Piekarczyk T."/>
            <person name="Szatraj K."/>
            <person name="Zielenkiewicz U."/>
            <person name="Pilsyk S."/>
            <person name="Malc E."/>
            <person name="Mieczkowski P."/>
            <person name="Kruszewska J.S."/>
            <person name="Biernat P."/>
            <person name="Pawlowska J."/>
        </authorList>
    </citation>
    <scope>NUCLEOTIDE SEQUENCE</scope>
    <source>
        <strain evidence="6">CBS 226.32</strain>
    </source>
</reference>